<dbReference type="InParanoid" id="A0A194X6G6"/>
<evidence type="ECO:0000259" key="4">
    <source>
        <dbReference type="PROSITE" id="PS50102"/>
    </source>
</evidence>
<feature type="compositionally biased region" description="Basic and acidic residues" evidence="3">
    <location>
        <begin position="72"/>
        <end position="85"/>
    </location>
</feature>
<feature type="domain" description="RRM" evidence="4">
    <location>
        <begin position="206"/>
        <end position="325"/>
    </location>
</feature>
<name>A0A194X6G6_MOLSC</name>
<proteinExistence type="predicted"/>
<dbReference type="RefSeq" id="XP_018070123.1">
    <property type="nucleotide sequence ID" value="XM_018209418.1"/>
</dbReference>
<accession>A0A194X6G6</accession>
<dbReference type="SMART" id="SM00360">
    <property type="entry name" value="RRM"/>
    <property type="match status" value="2"/>
</dbReference>
<feature type="compositionally biased region" description="Basic residues" evidence="3">
    <location>
        <begin position="48"/>
        <end position="57"/>
    </location>
</feature>
<dbReference type="SUPFAM" id="SSF54928">
    <property type="entry name" value="RNA-binding domain, RBD"/>
    <property type="match status" value="2"/>
</dbReference>
<evidence type="ECO:0000256" key="2">
    <source>
        <dbReference type="PROSITE-ProRule" id="PRU00176"/>
    </source>
</evidence>
<dbReference type="InterPro" id="IPR012677">
    <property type="entry name" value="Nucleotide-bd_a/b_plait_sf"/>
</dbReference>
<dbReference type="Pfam" id="PF00076">
    <property type="entry name" value="RRM_1"/>
    <property type="match status" value="1"/>
</dbReference>
<sequence>MLVITPAVEDEQDATTGNDSKASPSKKRKTSVEEIEVDVTLPEPPSKKALRRLKKGKPLPPPKSGADSTPEPETKKAKKAEVEKRSEHGVWIGNLPFHVSKEILRDFLVDHSDITQEMITRVHMPGPNDTKSANKVNETKKFAKVVNNKGFAYVDLSSAEAVKEAVELSEQLLSGRRLLIKDNKSFEGRPEKTKEETRNEGKPPSKKVFIGNLAFDTTEQSLKEHFLKCGPIASVMVASFEDSGKCKGYAWVVFEELEGAENAVRGFVYIEEELSDASESEEESDADDGASDAEVSKSKPKKTKLRKWWVNKIKGRSLRAEYAEDAQVRYKKRYGKDGSKNAASEGVSTGEKSVSEVPGPVKPAKVVEYRKPYAARLTGGIVESKGSKITF</sequence>
<dbReference type="PROSITE" id="PS50102">
    <property type="entry name" value="RRM"/>
    <property type="match status" value="2"/>
</dbReference>
<dbReference type="OrthoDB" id="1875751at2759"/>
<gene>
    <name evidence="5" type="ORF">LY89DRAFT_587245</name>
</gene>
<dbReference type="InterPro" id="IPR035979">
    <property type="entry name" value="RBD_domain_sf"/>
</dbReference>
<dbReference type="GO" id="GO:0003729">
    <property type="term" value="F:mRNA binding"/>
    <property type="evidence" value="ECO:0007669"/>
    <property type="project" value="TreeGrafter"/>
</dbReference>
<feature type="region of interest" description="Disordered" evidence="3">
    <location>
        <begin position="275"/>
        <end position="298"/>
    </location>
</feature>
<evidence type="ECO:0000256" key="3">
    <source>
        <dbReference type="SAM" id="MobiDB-lite"/>
    </source>
</evidence>
<feature type="region of interest" description="Disordered" evidence="3">
    <location>
        <begin position="184"/>
        <end position="205"/>
    </location>
</feature>
<reference evidence="5 6" key="1">
    <citation type="submission" date="2015-10" db="EMBL/GenBank/DDBJ databases">
        <title>Full genome of DAOMC 229536 Phialocephala scopiformis, a fungal endophyte of spruce producing the potent anti-insectan compound rugulosin.</title>
        <authorList>
            <consortium name="DOE Joint Genome Institute"/>
            <person name="Walker A.K."/>
            <person name="Frasz S.L."/>
            <person name="Seifert K.A."/>
            <person name="Miller J.D."/>
            <person name="Mondo S.J."/>
            <person name="Labutti K."/>
            <person name="Lipzen A."/>
            <person name="Dockter R."/>
            <person name="Kennedy M."/>
            <person name="Grigoriev I.V."/>
            <person name="Spatafora J.W."/>
        </authorList>
    </citation>
    <scope>NUCLEOTIDE SEQUENCE [LARGE SCALE GENOMIC DNA]</scope>
    <source>
        <strain evidence="5 6">CBS 120377</strain>
    </source>
</reference>
<dbReference type="EMBL" id="KQ947417">
    <property type="protein sequence ID" value="KUJ15768.1"/>
    <property type="molecule type" value="Genomic_DNA"/>
</dbReference>
<evidence type="ECO:0000313" key="6">
    <source>
        <dbReference type="Proteomes" id="UP000070700"/>
    </source>
</evidence>
<dbReference type="STRING" id="149040.A0A194X6G6"/>
<feature type="compositionally biased region" description="Acidic residues" evidence="3">
    <location>
        <begin position="275"/>
        <end position="291"/>
    </location>
</feature>
<dbReference type="FunCoup" id="A0A194X6G6">
    <property type="interactions" value="882"/>
</dbReference>
<dbReference type="PANTHER" id="PTHR48025:SF1">
    <property type="entry name" value="RRM DOMAIN-CONTAINING PROTEIN"/>
    <property type="match status" value="1"/>
</dbReference>
<dbReference type="PANTHER" id="PTHR48025">
    <property type="entry name" value="OS02G0815200 PROTEIN"/>
    <property type="match status" value="1"/>
</dbReference>
<feature type="region of interest" description="Disordered" evidence="3">
    <location>
        <begin position="1"/>
        <end position="85"/>
    </location>
</feature>
<dbReference type="InterPro" id="IPR050502">
    <property type="entry name" value="Euk_RNA-bind_prot"/>
</dbReference>
<feature type="region of interest" description="Disordered" evidence="3">
    <location>
        <begin position="334"/>
        <end position="359"/>
    </location>
</feature>
<feature type="domain" description="RRM" evidence="4">
    <location>
        <begin position="88"/>
        <end position="185"/>
    </location>
</feature>
<dbReference type="Gene3D" id="3.30.70.330">
    <property type="match status" value="2"/>
</dbReference>
<protein>
    <recommendedName>
        <fullName evidence="4">RRM domain-containing protein</fullName>
    </recommendedName>
</protein>
<dbReference type="KEGG" id="psco:LY89DRAFT_587245"/>
<dbReference type="InterPro" id="IPR000504">
    <property type="entry name" value="RRM_dom"/>
</dbReference>
<dbReference type="GeneID" id="28819144"/>
<evidence type="ECO:0000313" key="5">
    <source>
        <dbReference type="EMBL" id="KUJ15768.1"/>
    </source>
</evidence>
<feature type="compositionally biased region" description="Basic and acidic residues" evidence="3">
    <location>
        <begin position="184"/>
        <end position="203"/>
    </location>
</feature>
<keyword evidence="6" id="KW-1185">Reference proteome</keyword>
<evidence type="ECO:0000256" key="1">
    <source>
        <dbReference type="ARBA" id="ARBA00022884"/>
    </source>
</evidence>
<dbReference type="AlphaFoldDB" id="A0A194X6G6"/>
<feature type="compositionally biased region" description="Polar residues" evidence="3">
    <location>
        <begin position="14"/>
        <end position="23"/>
    </location>
</feature>
<keyword evidence="1 2" id="KW-0694">RNA-binding</keyword>
<organism evidence="5 6">
    <name type="scientific">Mollisia scopiformis</name>
    <name type="common">Conifer needle endophyte fungus</name>
    <name type="synonym">Phialocephala scopiformis</name>
    <dbReference type="NCBI Taxonomy" id="149040"/>
    <lineage>
        <taxon>Eukaryota</taxon>
        <taxon>Fungi</taxon>
        <taxon>Dikarya</taxon>
        <taxon>Ascomycota</taxon>
        <taxon>Pezizomycotina</taxon>
        <taxon>Leotiomycetes</taxon>
        <taxon>Helotiales</taxon>
        <taxon>Mollisiaceae</taxon>
        <taxon>Mollisia</taxon>
    </lineage>
</organism>
<dbReference type="Proteomes" id="UP000070700">
    <property type="component" value="Unassembled WGS sequence"/>
</dbReference>